<evidence type="ECO:0000313" key="3">
    <source>
        <dbReference type="Proteomes" id="UP000253490"/>
    </source>
</evidence>
<dbReference type="PANTHER" id="PTHR37309:SF1">
    <property type="entry name" value="SLR0284 PROTEIN"/>
    <property type="match status" value="1"/>
</dbReference>
<feature type="transmembrane region" description="Helical" evidence="1">
    <location>
        <begin position="87"/>
        <end position="106"/>
    </location>
</feature>
<dbReference type="PANTHER" id="PTHR37309">
    <property type="entry name" value="SLR0284 PROTEIN"/>
    <property type="match status" value="1"/>
</dbReference>
<dbReference type="Proteomes" id="UP000253490">
    <property type="component" value="Unassembled WGS sequence"/>
</dbReference>
<gene>
    <name evidence="2" type="ORF">DES36_11026</name>
</gene>
<dbReference type="InterPro" id="IPR007165">
    <property type="entry name" value="Phage_holin_4_2"/>
</dbReference>
<proteinExistence type="predicted"/>
<dbReference type="EMBL" id="QNRX01000010">
    <property type="protein sequence ID" value="RBP63283.1"/>
    <property type="molecule type" value="Genomic_DNA"/>
</dbReference>
<feature type="transmembrane region" description="Helical" evidence="1">
    <location>
        <begin position="61"/>
        <end position="81"/>
    </location>
</feature>
<evidence type="ECO:0000256" key="1">
    <source>
        <dbReference type="SAM" id="Phobius"/>
    </source>
</evidence>
<keyword evidence="1" id="KW-0812">Transmembrane</keyword>
<accession>A0A366I791</accession>
<keyword evidence="1" id="KW-1133">Transmembrane helix</keyword>
<keyword evidence="3" id="KW-1185">Reference proteome</keyword>
<evidence type="ECO:0000313" key="2">
    <source>
        <dbReference type="EMBL" id="RBP63283.1"/>
    </source>
</evidence>
<dbReference type="AlphaFoldDB" id="A0A366I791"/>
<dbReference type="RefSeq" id="WP_207657440.1">
    <property type="nucleotide sequence ID" value="NZ_QNRX01000010.1"/>
</dbReference>
<comment type="caution">
    <text evidence="2">The sequence shown here is derived from an EMBL/GenBank/DDBJ whole genome shotgun (WGS) entry which is preliminary data.</text>
</comment>
<keyword evidence="1" id="KW-0472">Membrane</keyword>
<organism evidence="2 3">
    <name type="scientific">Alkalibaculum bacchi</name>
    <dbReference type="NCBI Taxonomy" id="645887"/>
    <lineage>
        <taxon>Bacteria</taxon>
        <taxon>Bacillati</taxon>
        <taxon>Bacillota</taxon>
        <taxon>Clostridia</taxon>
        <taxon>Eubacteriales</taxon>
        <taxon>Eubacteriaceae</taxon>
        <taxon>Alkalibaculum</taxon>
    </lineage>
</organism>
<feature type="transmembrane region" description="Helical" evidence="1">
    <location>
        <begin position="7"/>
        <end position="25"/>
    </location>
</feature>
<protein>
    <submittedName>
        <fullName evidence="2">Superfamily IV 4 TMS phage holin</fullName>
    </submittedName>
</protein>
<feature type="transmembrane region" description="Helical" evidence="1">
    <location>
        <begin position="31"/>
        <end position="49"/>
    </location>
</feature>
<sequence>MKIGRLIIQIIVSAIAIAIAAFFTPGMSIQGGIWTLIVAAIVIGVLDWLISRFTSISASPFGRGFIGFIVAAIVLYVTGLIVDGFNVSFIGAIIGALVLGIVDAIIPGDQVLDNK</sequence>
<dbReference type="Pfam" id="PF04020">
    <property type="entry name" value="Phage_holin_4_2"/>
    <property type="match status" value="1"/>
</dbReference>
<name>A0A366I791_9FIRM</name>
<reference evidence="2 3" key="1">
    <citation type="submission" date="2018-06" db="EMBL/GenBank/DDBJ databases">
        <title>Genomic Encyclopedia of Type Strains, Phase IV (KMG-IV): sequencing the most valuable type-strain genomes for metagenomic binning, comparative biology and taxonomic classification.</title>
        <authorList>
            <person name="Goeker M."/>
        </authorList>
    </citation>
    <scope>NUCLEOTIDE SEQUENCE [LARGE SCALE GENOMIC DNA]</scope>
    <source>
        <strain evidence="2 3">DSM 22112</strain>
    </source>
</reference>